<sequence length="350" mass="39092">MTFSGTTKLSVGSLVRAKFSDAFKGVSRRAVVATVQEDSACLLYEDEAPRSLPFADQSTSDEVKDRAGSYLQRIFIVAPIVEENSGEAERSVPLEEVEELLPFESLCDALAADDLEVSSWKARGDQLLRRGDASAATSFYEHALKLTSRLQIGSSIIVRVRGHAKVAEVDCIDAQEGIDVVMQEDGREATIKESDILLCVMEEDSERFQERILLNLSRCLSQVHDISSWSRRSIYQKRAILAATLALTVASFHDEKKNVISNTQLTALILRCQSHLSLSKFQHAGVDLDRLLALEPNHKEGLKLARELTSLRIRRNNADKKLVKEMCRWVKAATNDSELRALDANQVQRY</sequence>
<name>B7FQX1_PHATC</name>
<dbReference type="EMBL" id="CM000605">
    <property type="protein sequence ID" value="EEC51406.1"/>
    <property type="molecule type" value="Genomic_DNA"/>
</dbReference>
<dbReference type="HOGENOM" id="CLU_730508_0_0_1"/>
<keyword evidence="2" id="KW-1185">Reference proteome</keyword>
<protein>
    <submittedName>
        <fullName evidence="1">Uncharacterized protein</fullName>
    </submittedName>
</protein>
<accession>B7FQX1</accession>
<dbReference type="AlphaFoldDB" id="B7FQX1"/>
<evidence type="ECO:0000313" key="1">
    <source>
        <dbReference type="EMBL" id="EEC51406.1"/>
    </source>
</evidence>
<dbReference type="eggNOG" id="ENOG502SFQ2">
    <property type="taxonomic scope" value="Eukaryota"/>
</dbReference>
<reference evidence="2" key="2">
    <citation type="submission" date="2008-08" db="EMBL/GenBank/DDBJ databases">
        <authorList>
            <consortium name="Diatom Consortium"/>
            <person name="Grigoriev I."/>
            <person name="Grimwood J."/>
            <person name="Kuo A."/>
            <person name="Otillar R.P."/>
            <person name="Salamov A."/>
            <person name="Detter J.C."/>
            <person name="Lindquist E."/>
            <person name="Shapiro H."/>
            <person name="Lucas S."/>
            <person name="Glavina del Rio T."/>
            <person name="Pitluck S."/>
            <person name="Rokhsar D."/>
            <person name="Bowler C."/>
        </authorList>
    </citation>
    <scope>GENOME REANNOTATION</scope>
    <source>
        <strain evidence="2">CCAP 1055/1</strain>
    </source>
</reference>
<proteinExistence type="predicted"/>
<gene>
    <name evidence="1" type="ORF">PHATRDRAFT_32345</name>
</gene>
<dbReference type="SUPFAM" id="SSF48452">
    <property type="entry name" value="TPR-like"/>
    <property type="match status" value="1"/>
</dbReference>
<organism evidence="1 2">
    <name type="scientific">Phaeodactylum tricornutum (strain CCAP 1055/1)</name>
    <dbReference type="NCBI Taxonomy" id="556484"/>
    <lineage>
        <taxon>Eukaryota</taxon>
        <taxon>Sar</taxon>
        <taxon>Stramenopiles</taxon>
        <taxon>Ochrophyta</taxon>
        <taxon>Bacillariophyta</taxon>
        <taxon>Bacillariophyceae</taxon>
        <taxon>Bacillariophycidae</taxon>
        <taxon>Naviculales</taxon>
        <taxon>Phaeodactylaceae</taxon>
        <taxon>Phaeodactylum</taxon>
    </lineage>
</organism>
<dbReference type="KEGG" id="pti:PHATRDRAFT_32345"/>
<evidence type="ECO:0000313" key="2">
    <source>
        <dbReference type="Proteomes" id="UP000000759"/>
    </source>
</evidence>
<dbReference type="PaxDb" id="2850-Phatr32345"/>
<dbReference type="Proteomes" id="UP000000759">
    <property type="component" value="Chromosome 1"/>
</dbReference>
<dbReference type="Gene3D" id="1.25.40.10">
    <property type="entry name" value="Tetratricopeptide repeat domain"/>
    <property type="match status" value="1"/>
</dbReference>
<dbReference type="OrthoDB" id="48214at2759"/>
<dbReference type="RefSeq" id="XP_002176943.1">
    <property type="nucleotide sequence ID" value="XM_002176907.1"/>
</dbReference>
<dbReference type="GeneID" id="7196927"/>
<dbReference type="InterPro" id="IPR011990">
    <property type="entry name" value="TPR-like_helical_dom_sf"/>
</dbReference>
<reference evidence="1 2" key="1">
    <citation type="journal article" date="2008" name="Nature">
        <title>The Phaeodactylum genome reveals the evolutionary history of diatom genomes.</title>
        <authorList>
            <person name="Bowler C."/>
            <person name="Allen A.E."/>
            <person name="Badger J.H."/>
            <person name="Grimwood J."/>
            <person name="Jabbari K."/>
            <person name="Kuo A."/>
            <person name="Maheswari U."/>
            <person name="Martens C."/>
            <person name="Maumus F."/>
            <person name="Otillar R.P."/>
            <person name="Rayko E."/>
            <person name="Salamov A."/>
            <person name="Vandepoele K."/>
            <person name="Beszteri B."/>
            <person name="Gruber A."/>
            <person name="Heijde M."/>
            <person name="Katinka M."/>
            <person name="Mock T."/>
            <person name="Valentin K."/>
            <person name="Verret F."/>
            <person name="Berges J.A."/>
            <person name="Brownlee C."/>
            <person name="Cadoret J.P."/>
            <person name="Chiovitti A."/>
            <person name="Choi C.J."/>
            <person name="Coesel S."/>
            <person name="De Martino A."/>
            <person name="Detter J.C."/>
            <person name="Durkin C."/>
            <person name="Falciatore A."/>
            <person name="Fournet J."/>
            <person name="Haruta M."/>
            <person name="Huysman M.J."/>
            <person name="Jenkins B.D."/>
            <person name="Jiroutova K."/>
            <person name="Jorgensen R.E."/>
            <person name="Joubert Y."/>
            <person name="Kaplan A."/>
            <person name="Kroger N."/>
            <person name="Kroth P.G."/>
            <person name="La Roche J."/>
            <person name="Lindquist E."/>
            <person name="Lommer M."/>
            <person name="Martin-Jezequel V."/>
            <person name="Lopez P.J."/>
            <person name="Lucas S."/>
            <person name="Mangogna M."/>
            <person name="McGinnis K."/>
            <person name="Medlin L.K."/>
            <person name="Montsant A."/>
            <person name="Oudot-Le Secq M.P."/>
            <person name="Napoli C."/>
            <person name="Obornik M."/>
            <person name="Parker M.S."/>
            <person name="Petit J.L."/>
            <person name="Porcel B.M."/>
            <person name="Poulsen N."/>
            <person name="Robison M."/>
            <person name="Rychlewski L."/>
            <person name="Rynearson T.A."/>
            <person name="Schmutz J."/>
            <person name="Shapiro H."/>
            <person name="Siaut M."/>
            <person name="Stanley M."/>
            <person name="Sussman M.R."/>
            <person name="Taylor A.R."/>
            <person name="Vardi A."/>
            <person name="von Dassow P."/>
            <person name="Vyverman W."/>
            <person name="Willis A."/>
            <person name="Wyrwicz L.S."/>
            <person name="Rokhsar D.S."/>
            <person name="Weissenbach J."/>
            <person name="Armbrust E.V."/>
            <person name="Green B.R."/>
            <person name="Van de Peer Y."/>
            <person name="Grigoriev I.V."/>
        </authorList>
    </citation>
    <scope>NUCLEOTIDE SEQUENCE [LARGE SCALE GENOMIC DNA]</scope>
    <source>
        <strain evidence="1 2">CCAP 1055/1</strain>
    </source>
</reference>
<dbReference type="InParanoid" id="B7FQX1"/>